<proteinExistence type="predicted"/>
<dbReference type="EMBL" id="JAZGQL010000001">
    <property type="protein sequence ID" value="MEE6305529.1"/>
    <property type="molecule type" value="Genomic_DNA"/>
</dbReference>
<sequence>MSNDTDLLMSLDGEPPGPSSVDVRRAIADGRRRRRVRRGIGYTGAAAVTALALAGASVATGALRHSPAAQTTATGTSGTAVAAPYAAPGTAGWSVPAATPPGSCTLDRLPTPDNAPAALVSGADPTGRYLVGRSYPGAGGYQAVIWHDGRADKVMLPGDLEESLQDVNSTGTAVGWSFAGDGEADTGPVPYVYHDGKVSKLPGVRRGSAYAINNAGAIAGDDSSDAALVWPSATAEPSRLPLPPGASKATARDIDEDGTVVGTMSVAGTAAPSAAGIAPVVPYVWFPDGTHRPLPMPTLDGKPAVSASVFSVRNGWAAGVASVETAAIGLQGAGDTGDTGEAGVARAVRWNVRTGEVRVFAELRFGAETTNAHGWQVGTNRQGRAVLRTDTATVVLPDLAGQPPGGLATIASTLSDDGRVIAGQSDDAKGKIQAVVWRCR</sequence>
<keyword evidence="2" id="KW-0812">Transmembrane</keyword>
<accession>A0ABU7S6G5</accession>
<name>A0ABU7S6G5_9ACTN</name>
<keyword evidence="2" id="KW-1133">Transmembrane helix</keyword>
<protein>
    <submittedName>
        <fullName evidence="3">Uncharacterized protein</fullName>
    </submittedName>
</protein>
<dbReference type="Proteomes" id="UP001339911">
    <property type="component" value="Unassembled WGS sequence"/>
</dbReference>
<feature type="region of interest" description="Disordered" evidence="1">
    <location>
        <begin position="1"/>
        <end position="20"/>
    </location>
</feature>
<organism evidence="3 4">
    <name type="scientific">Plantactinospora veratri</name>
    <dbReference type="NCBI Taxonomy" id="1436122"/>
    <lineage>
        <taxon>Bacteria</taxon>
        <taxon>Bacillati</taxon>
        <taxon>Actinomycetota</taxon>
        <taxon>Actinomycetes</taxon>
        <taxon>Micromonosporales</taxon>
        <taxon>Micromonosporaceae</taxon>
        <taxon>Plantactinospora</taxon>
    </lineage>
</organism>
<keyword evidence="2" id="KW-0472">Membrane</keyword>
<evidence type="ECO:0000256" key="2">
    <source>
        <dbReference type="SAM" id="Phobius"/>
    </source>
</evidence>
<dbReference type="RefSeq" id="WP_331205909.1">
    <property type="nucleotide sequence ID" value="NZ_JAZGQL010000001.1"/>
</dbReference>
<gene>
    <name evidence="3" type="ORF">V1634_01605</name>
</gene>
<evidence type="ECO:0000313" key="4">
    <source>
        <dbReference type="Proteomes" id="UP001339911"/>
    </source>
</evidence>
<evidence type="ECO:0000256" key="1">
    <source>
        <dbReference type="SAM" id="MobiDB-lite"/>
    </source>
</evidence>
<comment type="caution">
    <text evidence="3">The sequence shown here is derived from an EMBL/GenBank/DDBJ whole genome shotgun (WGS) entry which is preliminary data.</text>
</comment>
<keyword evidence="4" id="KW-1185">Reference proteome</keyword>
<reference evidence="3 4" key="1">
    <citation type="submission" date="2024-01" db="EMBL/GenBank/DDBJ databases">
        <title>Genome insights into Plantactinospora veratri sp. nov.</title>
        <authorList>
            <person name="Wang L."/>
        </authorList>
    </citation>
    <scope>NUCLEOTIDE SEQUENCE [LARGE SCALE GENOMIC DNA]</scope>
    <source>
        <strain evidence="3 4">NEAU-FHS4</strain>
    </source>
</reference>
<feature type="transmembrane region" description="Helical" evidence="2">
    <location>
        <begin position="40"/>
        <end position="63"/>
    </location>
</feature>
<evidence type="ECO:0000313" key="3">
    <source>
        <dbReference type="EMBL" id="MEE6305529.1"/>
    </source>
</evidence>